<dbReference type="PROSITE" id="PS50935">
    <property type="entry name" value="SSB"/>
    <property type="match status" value="1"/>
</dbReference>
<dbReference type="KEGG" id="ach:Achl_4429"/>
<evidence type="ECO:0000256" key="3">
    <source>
        <dbReference type="SAM" id="MobiDB-lite"/>
    </source>
</evidence>
<keyword evidence="1 2" id="KW-0238">DNA-binding</keyword>
<sequence length="177" mass="18816">MFRVSTAALMGLTKGNALYNIPFTGNLSHDLELNTNTASGIPRLNFRLAVNEGERGSDDEKTHFIPFTAFGTTAENAAKSFKKGDRLIVLGRVNTYPKSVYLENANKELEEKEITMVGFTASDISAPVRFATVDVHKVAKKEGGETSAAAKKAPAPRAAAASKPKVAVPAGGGDDDF</sequence>
<evidence type="ECO:0000313" key="4">
    <source>
        <dbReference type="EMBL" id="ACL42380.1"/>
    </source>
</evidence>
<dbReference type="AlphaFoldDB" id="B8HIY3"/>
<dbReference type="InterPro" id="IPR012340">
    <property type="entry name" value="NA-bd_OB-fold"/>
</dbReference>
<geneLocation type="plasmid" evidence="4 5">
    <name>pACHL01</name>
</geneLocation>
<keyword evidence="5" id="KW-1185">Reference proteome</keyword>
<protein>
    <submittedName>
        <fullName evidence="4">Single-strand binding protein/Primosomal replication protein n</fullName>
    </submittedName>
</protein>
<keyword evidence="4" id="KW-0614">Plasmid</keyword>
<feature type="region of interest" description="Disordered" evidence="3">
    <location>
        <begin position="141"/>
        <end position="177"/>
    </location>
</feature>
<evidence type="ECO:0000313" key="5">
    <source>
        <dbReference type="Proteomes" id="UP000002505"/>
    </source>
</evidence>
<reference evidence="4" key="1">
    <citation type="submission" date="2009-01" db="EMBL/GenBank/DDBJ databases">
        <title>Complete sequence of plasmid1 of Arthrobacter chlorophenolicus A6.</title>
        <authorList>
            <consortium name="US DOE Joint Genome Institute"/>
            <person name="Lucas S."/>
            <person name="Copeland A."/>
            <person name="Lapidus A."/>
            <person name="Glavina del Rio T."/>
            <person name="Tice H."/>
            <person name="Bruce D."/>
            <person name="Goodwin L."/>
            <person name="Pitluck S."/>
            <person name="Goltsman E."/>
            <person name="Clum A."/>
            <person name="Larimer F."/>
            <person name="Land M."/>
            <person name="Hauser L."/>
            <person name="Kyrpides N."/>
            <person name="Mikhailova N."/>
            <person name="Jansson J."/>
            <person name="Richardson P."/>
        </authorList>
    </citation>
    <scope>NUCLEOTIDE SEQUENCE [LARGE SCALE GENOMIC DNA]</scope>
    <source>
        <strain evidence="4">A6</strain>
        <plasmid evidence="4">pACHL01</plasmid>
    </source>
</reference>
<organism evidence="4 5">
    <name type="scientific">Pseudarthrobacter chlorophenolicus (strain ATCC 700700 / DSM 12829 / CIP 107037 / JCM 12360 / KCTC 9906 / NCIMB 13794 / A6)</name>
    <name type="common">Arthrobacter chlorophenolicus</name>
    <dbReference type="NCBI Taxonomy" id="452863"/>
    <lineage>
        <taxon>Bacteria</taxon>
        <taxon>Bacillati</taxon>
        <taxon>Actinomycetota</taxon>
        <taxon>Actinomycetes</taxon>
        <taxon>Micrococcales</taxon>
        <taxon>Micrococcaceae</taxon>
        <taxon>Pseudarthrobacter</taxon>
    </lineage>
</organism>
<proteinExistence type="predicted"/>
<dbReference type="Proteomes" id="UP000002505">
    <property type="component" value="Plasmid pACHL01"/>
</dbReference>
<gene>
    <name evidence="4" type="ordered locus">Achl_4429</name>
</gene>
<dbReference type="Gene3D" id="2.40.50.140">
    <property type="entry name" value="Nucleic acid-binding proteins"/>
    <property type="match status" value="1"/>
</dbReference>
<feature type="compositionally biased region" description="Low complexity" evidence="3">
    <location>
        <begin position="147"/>
        <end position="169"/>
    </location>
</feature>
<dbReference type="HOGENOM" id="CLU_1514889_0_0_11"/>
<dbReference type="EMBL" id="CP001342">
    <property type="protein sequence ID" value="ACL42380.1"/>
    <property type="molecule type" value="Genomic_DNA"/>
</dbReference>
<evidence type="ECO:0000256" key="1">
    <source>
        <dbReference type="ARBA" id="ARBA00023125"/>
    </source>
</evidence>
<accession>B8HIY3</accession>
<name>B8HIY3_PSECP</name>
<dbReference type="GO" id="GO:0003697">
    <property type="term" value="F:single-stranded DNA binding"/>
    <property type="evidence" value="ECO:0007669"/>
    <property type="project" value="InterPro"/>
</dbReference>
<evidence type="ECO:0000256" key="2">
    <source>
        <dbReference type="PROSITE-ProRule" id="PRU00252"/>
    </source>
</evidence>
<dbReference type="Pfam" id="PF00436">
    <property type="entry name" value="SSB"/>
    <property type="match status" value="1"/>
</dbReference>
<dbReference type="OrthoDB" id="4427276at2"/>
<dbReference type="CDD" id="cd04496">
    <property type="entry name" value="SSB_OBF"/>
    <property type="match status" value="1"/>
</dbReference>
<dbReference type="InterPro" id="IPR000424">
    <property type="entry name" value="Primosome_PriB/ssb"/>
</dbReference>
<dbReference type="SUPFAM" id="SSF50249">
    <property type="entry name" value="Nucleic acid-binding proteins"/>
    <property type="match status" value="1"/>
</dbReference>